<evidence type="ECO:0000313" key="3">
    <source>
        <dbReference type="Proteomes" id="UP000693946"/>
    </source>
</evidence>
<protein>
    <submittedName>
        <fullName evidence="2">Uncharacterized protein</fullName>
    </submittedName>
</protein>
<feature type="region of interest" description="Disordered" evidence="1">
    <location>
        <begin position="135"/>
        <end position="168"/>
    </location>
</feature>
<feature type="non-terminal residue" evidence="2">
    <location>
        <position position="168"/>
    </location>
</feature>
<dbReference type="AlphaFoldDB" id="A0AAV6R0Z8"/>
<keyword evidence="3" id="KW-1185">Reference proteome</keyword>
<evidence type="ECO:0000313" key="2">
    <source>
        <dbReference type="EMBL" id="KAG7498238.1"/>
    </source>
</evidence>
<evidence type="ECO:0000256" key="1">
    <source>
        <dbReference type="SAM" id="MobiDB-lite"/>
    </source>
</evidence>
<dbReference type="EMBL" id="JAGKHQ010000014">
    <property type="protein sequence ID" value="KAG7498238.1"/>
    <property type="molecule type" value="Genomic_DNA"/>
</dbReference>
<organism evidence="2 3">
    <name type="scientific">Solea senegalensis</name>
    <name type="common">Senegalese sole</name>
    <dbReference type="NCBI Taxonomy" id="28829"/>
    <lineage>
        <taxon>Eukaryota</taxon>
        <taxon>Metazoa</taxon>
        <taxon>Chordata</taxon>
        <taxon>Craniata</taxon>
        <taxon>Vertebrata</taxon>
        <taxon>Euteleostomi</taxon>
        <taxon>Actinopterygii</taxon>
        <taxon>Neopterygii</taxon>
        <taxon>Teleostei</taxon>
        <taxon>Neoteleostei</taxon>
        <taxon>Acanthomorphata</taxon>
        <taxon>Carangaria</taxon>
        <taxon>Pleuronectiformes</taxon>
        <taxon>Pleuronectoidei</taxon>
        <taxon>Soleidae</taxon>
        <taxon>Solea</taxon>
    </lineage>
</organism>
<accession>A0AAV6R0Z8</accession>
<name>A0AAV6R0Z8_SOLSE</name>
<sequence>CLASSHSPSIIYRFVLHQRDAVPSPAVVGGVHPALFTSCLASSHSSSIIYRFVLHQRDAVPSPAVVGGVGGRPPCTLHQLSGFLPQSIDHLPLCPPPEGRSAKPSCQGGVGGGPPCTLHQLSGFLPQSIDHLPLCPPPEGRSAKPSCRRGRRRASTLHSSPVRSKHSL</sequence>
<reference evidence="2 3" key="1">
    <citation type="journal article" date="2021" name="Sci. Rep.">
        <title>Chromosome anchoring in Senegalese sole (Solea senegalensis) reveals sex-associated markers and genome rearrangements in flatfish.</title>
        <authorList>
            <person name="Guerrero-Cozar I."/>
            <person name="Gomez-Garrido J."/>
            <person name="Berbel C."/>
            <person name="Martinez-Blanch J.F."/>
            <person name="Alioto T."/>
            <person name="Claros M.G."/>
            <person name="Gagnaire P.A."/>
            <person name="Manchado M."/>
        </authorList>
    </citation>
    <scope>NUCLEOTIDE SEQUENCE [LARGE SCALE GENOMIC DNA]</scope>
    <source>
        <strain evidence="2">Sse05_10M</strain>
    </source>
</reference>
<gene>
    <name evidence="2" type="ORF">JOB18_003188</name>
</gene>
<comment type="caution">
    <text evidence="2">The sequence shown here is derived from an EMBL/GenBank/DDBJ whole genome shotgun (WGS) entry which is preliminary data.</text>
</comment>
<dbReference type="Proteomes" id="UP000693946">
    <property type="component" value="Linkage Group LG21"/>
</dbReference>
<feature type="compositionally biased region" description="Basic residues" evidence="1">
    <location>
        <begin position="146"/>
        <end position="155"/>
    </location>
</feature>
<proteinExistence type="predicted"/>
<feature type="non-terminal residue" evidence="2">
    <location>
        <position position="1"/>
    </location>
</feature>